<dbReference type="AlphaFoldDB" id="A0A6C0EJG8"/>
<feature type="region of interest" description="Disordered" evidence="1">
    <location>
        <begin position="1"/>
        <end position="71"/>
    </location>
</feature>
<feature type="compositionally biased region" description="Polar residues" evidence="1">
    <location>
        <begin position="47"/>
        <end position="57"/>
    </location>
</feature>
<proteinExistence type="predicted"/>
<name>A0A6C0EJG8_9ZZZZ</name>
<sequence>MSSSRSIAAARQRRGVESAPPIKNNSYASNSSSKDNFNNNQQNRPNYRTTKSNIYQDNNTTSNMNNNTNANQVSKLSVSDAFALVTLRLGRVELIINKLQSEGILDANNNINSENLGNNNNNFDDTILQNIITRLDGLDKKTVSNDLNQKLQSQYNVLSEDVKQTKEVVIKLQSFIMDISQKMNSFITTQESINEEFFDLRDDFHSSVLNDVSNTIPENDINKQIENEETVVDENITQQDNVVAVSEIQENNETFENQNLDSLIANNLDNFTETTTNNTVEQVTTTAEIPKNKQKNNKTKTMNVNV</sequence>
<dbReference type="EMBL" id="MN739823">
    <property type="protein sequence ID" value="QHT27515.1"/>
    <property type="molecule type" value="Genomic_DNA"/>
</dbReference>
<reference evidence="2" key="1">
    <citation type="journal article" date="2020" name="Nature">
        <title>Giant virus diversity and host interactions through global metagenomics.</title>
        <authorList>
            <person name="Schulz F."/>
            <person name="Roux S."/>
            <person name="Paez-Espino D."/>
            <person name="Jungbluth S."/>
            <person name="Walsh D.A."/>
            <person name="Denef V.J."/>
            <person name="McMahon K.D."/>
            <person name="Konstantinidis K.T."/>
            <person name="Eloe-Fadrosh E.A."/>
            <person name="Kyrpides N.C."/>
            <person name="Woyke T."/>
        </authorList>
    </citation>
    <scope>NUCLEOTIDE SEQUENCE</scope>
    <source>
        <strain evidence="2">GVMAG-M-3300023179-33</strain>
    </source>
</reference>
<evidence type="ECO:0000256" key="1">
    <source>
        <dbReference type="SAM" id="MobiDB-lite"/>
    </source>
</evidence>
<accession>A0A6C0EJG8</accession>
<feature type="compositionally biased region" description="Low complexity" evidence="1">
    <location>
        <begin position="1"/>
        <end position="10"/>
    </location>
</feature>
<evidence type="ECO:0000313" key="2">
    <source>
        <dbReference type="EMBL" id="QHT27515.1"/>
    </source>
</evidence>
<organism evidence="2">
    <name type="scientific">viral metagenome</name>
    <dbReference type="NCBI Taxonomy" id="1070528"/>
    <lineage>
        <taxon>unclassified sequences</taxon>
        <taxon>metagenomes</taxon>
        <taxon>organismal metagenomes</taxon>
    </lineage>
</organism>
<protein>
    <submittedName>
        <fullName evidence="2">Uncharacterized protein</fullName>
    </submittedName>
</protein>
<feature type="compositionally biased region" description="Low complexity" evidence="1">
    <location>
        <begin position="24"/>
        <end position="46"/>
    </location>
</feature>
<feature type="compositionally biased region" description="Low complexity" evidence="1">
    <location>
        <begin position="58"/>
        <end position="71"/>
    </location>
</feature>